<dbReference type="OrthoDB" id="7871245at2"/>
<dbReference type="HOGENOM" id="CLU_146058_0_0_5"/>
<dbReference type="KEGG" id="xau:Xaut_4672"/>
<name>A7IPE6_XANP2</name>
<dbReference type="Proteomes" id="UP000002417">
    <property type="component" value="Chromosome"/>
</dbReference>
<keyword evidence="3" id="KW-1185">Reference proteome</keyword>
<dbReference type="EMBL" id="CP000781">
    <property type="protein sequence ID" value="ABS69892.1"/>
    <property type="molecule type" value="Genomic_DNA"/>
</dbReference>
<sequence>MTYPKSRRTPPFPGPRSGRATPHAVWHALGLALSLCALALLPGLARAHEWYPAYCCSGQDCYEIGPEDVEFVGQGYFIKATGEYYPRDAVPESPDGKFHRCSIQGKREARTLCLFAPTPAF</sequence>
<evidence type="ECO:0000256" key="1">
    <source>
        <dbReference type="SAM" id="MobiDB-lite"/>
    </source>
</evidence>
<organism evidence="2 3">
    <name type="scientific">Xanthobacter autotrophicus (strain ATCC BAA-1158 / Py2)</name>
    <dbReference type="NCBI Taxonomy" id="78245"/>
    <lineage>
        <taxon>Bacteria</taxon>
        <taxon>Pseudomonadati</taxon>
        <taxon>Pseudomonadota</taxon>
        <taxon>Alphaproteobacteria</taxon>
        <taxon>Hyphomicrobiales</taxon>
        <taxon>Xanthobacteraceae</taxon>
        <taxon>Xanthobacter</taxon>
    </lineage>
</organism>
<evidence type="ECO:0000313" key="2">
    <source>
        <dbReference type="EMBL" id="ABS69892.1"/>
    </source>
</evidence>
<reference evidence="2 3" key="1">
    <citation type="submission" date="2007-07" db="EMBL/GenBank/DDBJ databases">
        <title>Complete sequence of chromosome of Xanthobacter autotrophicus Py2.</title>
        <authorList>
            <consortium name="US DOE Joint Genome Institute"/>
            <person name="Copeland A."/>
            <person name="Lucas S."/>
            <person name="Lapidus A."/>
            <person name="Barry K."/>
            <person name="Glavina del Rio T."/>
            <person name="Hammon N."/>
            <person name="Israni S."/>
            <person name="Dalin E."/>
            <person name="Tice H."/>
            <person name="Pitluck S."/>
            <person name="Sims D."/>
            <person name="Brettin T."/>
            <person name="Bruce D."/>
            <person name="Detter J.C."/>
            <person name="Han C."/>
            <person name="Tapia R."/>
            <person name="Brainard J."/>
            <person name="Schmutz J."/>
            <person name="Larimer F."/>
            <person name="Land M."/>
            <person name="Hauser L."/>
            <person name="Kyrpides N."/>
            <person name="Kim E."/>
            <person name="Ensigns S.A."/>
            <person name="Richardson P."/>
        </authorList>
    </citation>
    <scope>NUCLEOTIDE SEQUENCE [LARGE SCALE GENOMIC DNA]</scope>
    <source>
        <strain evidence="3">ATCC BAA-1158 / Py2</strain>
    </source>
</reference>
<gene>
    <name evidence="2" type="ordered locus">Xaut_4672</name>
</gene>
<feature type="region of interest" description="Disordered" evidence="1">
    <location>
        <begin position="1"/>
        <end position="21"/>
    </location>
</feature>
<proteinExistence type="predicted"/>
<accession>A7IPE6</accession>
<dbReference type="AlphaFoldDB" id="A7IPE6"/>
<protein>
    <submittedName>
        <fullName evidence="2">Uncharacterized protein</fullName>
    </submittedName>
</protein>
<evidence type="ECO:0000313" key="3">
    <source>
        <dbReference type="Proteomes" id="UP000002417"/>
    </source>
</evidence>